<evidence type="ECO:0000256" key="2">
    <source>
        <dbReference type="SAM" id="SignalP"/>
    </source>
</evidence>
<proteinExistence type="predicted"/>
<sequence length="581" mass="67012">MKLYNSLLIIGLTIFANSVASTSSFFGENDRRQQLFKVLDDHVANIKIEMPQETWDLMKASSVMAYTDDFSVLENNRITTSNATLEFYVEGTDYKVSLNPGDFDFGLGGKTSRFLAKPGYNIKIHGDDNAIYGVKKLRIRSIIRDASQMREKLSSDILQLMDVPTTSTGYINLEINGEFMGLYLLTNKIKKDFIKYYYGESKPKNLYDCKLDKTRFEDNTVVTQCENVDEKLTDKTELQSFVDAVNQAKSAEELEAFLDTEAVLKSFAFEFITVAWDNFLAFNHNYFLYKQTNGKWTMIINDFDYTFGQEFWSTHFQGNGVYVNKDYIPDATHVNIFNFSIRDCDLGHKLVTLLILNDDTRFREIIADVVKKAFNPQLLLPHIDAIKDLIYDSIVADRQFDDKFNGPGRINSLGKFVRWNVTHFIDTTEYTSWADLPNNCRSYALKLFIEERFKYLCHTYGINPDTLEKIEPRPKVAFWGILNKYEMVYDRNPDEGPTKFSFPNLDKEDYKQEAYNADPETNDHPVGYNYSPTIHEINANNTDGNGNDNEKDTISTQIPSTVTSTTTINPEIYIYLRELFL</sequence>
<accession>A0A1Y2B4E7</accession>
<feature type="chain" id="PRO_5011006390" evidence="2">
    <location>
        <begin position="22"/>
        <end position="581"/>
    </location>
</feature>
<comment type="caution">
    <text evidence="3">The sequence shown here is derived from an EMBL/GenBank/DDBJ whole genome shotgun (WGS) entry which is preliminary data.</text>
</comment>
<keyword evidence="4" id="KW-1185">Reference proteome</keyword>
<dbReference type="AlphaFoldDB" id="A0A1Y2B4E7"/>
<dbReference type="PANTHER" id="PTHR40050:SF1">
    <property type="entry name" value="INNER SPORE COAT PROTEIN H"/>
    <property type="match status" value="1"/>
</dbReference>
<gene>
    <name evidence="3" type="ORF">LY90DRAFT_673927</name>
</gene>
<feature type="signal peptide" evidence="2">
    <location>
        <begin position="1"/>
        <end position="21"/>
    </location>
</feature>
<reference evidence="3 4" key="1">
    <citation type="submission" date="2016-08" db="EMBL/GenBank/DDBJ databases">
        <title>A Parts List for Fungal Cellulosomes Revealed by Comparative Genomics.</title>
        <authorList>
            <consortium name="DOE Joint Genome Institute"/>
            <person name="Haitjema C.H."/>
            <person name="Gilmore S.P."/>
            <person name="Henske J.K."/>
            <person name="Solomon K.V."/>
            <person name="De Groot R."/>
            <person name="Kuo A."/>
            <person name="Mondo S.J."/>
            <person name="Salamov A.A."/>
            <person name="Labutti K."/>
            <person name="Zhao Z."/>
            <person name="Chiniquy J."/>
            <person name="Barry K."/>
            <person name="Brewer H.M."/>
            <person name="Purvine S.O."/>
            <person name="Wright A.T."/>
            <person name="Boxma B."/>
            <person name="Van Alen T."/>
            <person name="Hackstein J.H."/>
            <person name="Baker S.E."/>
            <person name="Grigoriev I.V."/>
            <person name="O'Malley M.A."/>
        </authorList>
    </citation>
    <scope>NUCLEOTIDE SEQUENCE [LARGE SCALE GENOMIC DNA]</scope>
    <source>
        <strain evidence="3 4">G1</strain>
    </source>
</reference>
<feature type="compositionally biased region" description="Low complexity" evidence="1">
    <location>
        <begin position="538"/>
        <end position="547"/>
    </location>
</feature>
<dbReference type="Proteomes" id="UP000193920">
    <property type="component" value="Unassembled WGS sequence"/>
</dbReference>
<keyword evidence="2" id="KW-0732">Signal</keyword>
<organism evidence="3 4">
    <name type="scientific">Neocallimastix californiae</name>
    <dbReference type="NCBI Taxonomy" id="1754190"/>
    <lineage>
        <taxon>Eukaryota</taxon>
        <taxon>Fungi</taxon>
        <taxon>Fungi incertae sedis</taxon>
        <taxon>Chytridiomycota</taxon>
        <taxon>Chytridiomycota incertae sedis</taxon>
        <taxon>Neocallimastigomycetes</taxon>
        <taxon>Neocallimastigales</taxon>
        <taxon>Neocallimastigaceae</taxon>
        <taxon>Neocallimastix</taxon>
    </lineage>
</organism>
<evidence type="ECO:0000256" key="1">
    <source>
        <dbReference type="SAM" id="MobiDB-lite"/>
    </source>
</evidence>
<feature type="region of interest" description="Disordered" evidence="1">
    <location>
        <begin position="536"/>
        <end position="555"/>
    </location>
</feature>
<name>A0A1Y2B4E7_9FUNG</name>
<dbReference type="Pfam" id="PF08757">
    <property type="entry name" value="CotH"/>
    <property type="match status" value="1"/>
</dbReference>
<evidence type="ECO:0000313" key="4">
    <source>
        <dbReference type="Proteomes" id="UP000193920"/>
    </source>
</evidence>
<protein>
    <submittedName>
        <fullName evidence="3">Coth-domain-containing protein</fullName>
    </submittedName>
</protein>
<dbReference type="InterPro" id="IPR014867">
    <property type="entry name" value="Spore_coat_CotH_CotH2/3/7"/>
</dbReference>
<dbReference type="EMBL" id="MCOG01000179">
    <property type="protein sequence ID" value="ORY29596.1"/>
    <property type="molecule type" value="Genomic_DNA"/>
</dbReference>
<dbReference type="PANTHER" id="PTHR40050">
    <property type="entry name" value="INNER SPORE COAT PROTEIN H"/>
    <property type="match status" value="1"/>
</dbReference>
<evidence type="ECO:0000313" key="3">
    <source>
        <dbReference type="EMBL" id="ORY29596.1"/>
    </source>
</evidence>
<dbReference type="OrthoDB" id="10267127at2759"/>